<dbReference type="Proteomes" id="UP000306102">
    <property type="component" value="Unassembled WGS sequence"/>
</dbReference>
<evidence type="ECO:0000313" key="16">
    <source>
        <dbReference type="Proteomes" id="UP000306102"/>
    </source>
</evidence>
<evidence type="ECO:0000313" key="15">
    <source>
        <dbReference type="EMBL" id="THG12778.1"/>
    </source>
</evidence>
<keyword evidence="5 14" id="KW-1133">Transmembrane helix</keyword>
<keyword evidence="16" id="KW-1185">Reference proteome</keyword>
<keyword evidence="3" id="KW-0808">Transferase</keyword>
<evidence type="ECO:0000256" key="8">
    <source>
        <dbReference type="ARBA" id="ARBA00023316"/>
    </source>
</evidence>
<dbReference type="Pfam" id="PF03552">
    <property type="entry name" value="Cellulose_synt"/>
    <property type="match status" value="2"/>
</dbReference>
<dbReference type="GO" id="GO:0016760">
    <property type="term" value="F:cellulose synthase (UDP-forming) activity"/>
    <property type="evidence" value="ECO:0007669"/>
    <property type="project" value="InterPro"/>
</dbReference>
<dbReference type="GO" id="GO:0000139">
    <property type="term" value="C:Golgi membrane"/>
    <property type="evidence" value="ECO:0007669"/>
    <property type="project" value="UniProtKB-SubCell"/>
</dbReference>
<evidence type="ECO:0000256" key="2">
    <source>
        <dbReference type="ARBA" id="ARBA00022676"/>
    </source>
</evidence>
<feature type="transmembrane region" description="Helical" evidence="14">
    <location>
        <begin position="30"/>
        <end position="50"/>
    </location>
</feature>
<dbReference type="InterPro" id="IPR029044">
    <property type="entry name" value="Nucleotide-diphossugar_trans"/>
</dbReference>
<gene>
    <name evidence="15" type="ORF">TEA_028997</name>
</gene>
<comment type="caution">
    <text evidence="15">The sequence shown here is derived from an EMBL/GenBank/DDBJ whole genome shotgun (WGS) entry which is preliminary data.</text>
</comment>
<evidence type="ECO:0000256" key="7">
    <source>
        <dbReference type="ARBA" id="ARBA00023136"/>
    </source>
</evidence>
<evidence type="ECO:0008006" key="17">
    <source>
        <dbReference type="Google" id="ProtNLM"/>
    </source>
</evidence>
<evidence type="ECO:0000256" key="9">
    <source>
        <dbReference type="ARBA" id="ARBA00037405"/>
    </source>
</evidence>
<keyword evidence="7 14" id="KW-0472">Membrane</keyword>
<dbReference type="InterPro" id="IPR005150">
    <property type="entry name" value="Cellulose_synth"/>
</dbReference>
<feature type="transmembrane region" description="Helical" evidence="14">
    <location>
        <begin position="62"/>
        <end position="81"/>
    </location>
</feature>
<keyword evidence="8" id="KW-0961">Cell wall biogenesis/degradation</keyword>
<feature type="transmembrane region" description="Helical" evidence="14">
    <location>
        <begin position="591"/>
        <end position="621"/>
    </location>
</feature>
<dbReference type="Gene3D" id="3.90.550.10">
    <property type="entry name" value="Spore Coat Polysaccharide Biosynthesis Protein SpsA, Chain A"/>
    <property type="match status" value="2"/>
</dbReference>
<dbReference type="GO" id="GO:0071555">
    <property type="term" value="P:cell wall organization"/>
    <property type="evidence" value="ECO:0007669"/>
    <property type="project" value="UniProtKB-KW"/>
</dbReference>
<comment type="similarity">
    <text evidence="10">Belongs to the glycosyltransferase 2 family. Plant cellulose synthase-like E subfamily.</text>
</comment>
<evidence type="ECO:0000256" key="11">
    <source>
        <dbReference type="PIRSR" id="PIRSR605150-1"/>
    </source>
</evidence>
<feature type="transmembrane region" description="Helical" evidence="14">
    <location>
        <begin position="714"/>
        <end position="732"/>
    </location>
</feature>
<evidence type="ECO:0000256" key="4">
    <source>
        <dbReference type="ARBA" id="ARBA00022692"/>
    </source>
</evidence>
<dbReference type="AlphaFoldDB" id="A0A4S4E9H1"/>
<feature type="active site" evidence="11">
    <location>
        <position position="481"/>
    </location>
</feature>
<dbReference type="SUPFAM" id="SSF53448">
    <property type="entry name" value="Nucleotide-diphospho-sugar transferases"/>
    <property type="match status" value="1"/>
</dbReference>
<evidence type="ECO:0000256" key="3">
    <source>
        <dbReference type="ARBA" id="ARBA00022679"/>
    </source>
</evidence>
<feature type="transmembrane region" description="Helical" evidence="14">
    <location>
        <begin position="676"/>
        <end position="702"/>
    </location>
</feature>
<feature type="binding site" evidence="12">
    <location>
        <position position="151"/>
    </location>
    <ligand>
        <name>UDP-alpha-D-glucose</name>
        <dbReference type="ChEBI" id="CHEBI:58885"/>
    </ligand>
</feature>
<feature type="transmembrane region" description="Helical" evidence="14">
    <location>
        <begin position="633"/>
        <end position="656"/>
    </location>
</feature>
<dbReference type="STRING" id="542762.A0A4S4E9H1"/>
<name>A0A4S4E9H1_CAMSN</name>
<dbReference type="FunFam" id="3.90.550.10:FF:000112">
    <property type="entry name" value="Cellulose synthase-like protein E1"/>
    <property type="match status" value="1"/>
</dbReference>
<feature type="binding site" evidence="13">
    <location>
        <position position="315"/>
    </location>
    <ligand>
        <name>Mn(2+)</name>
        <dbReference type="ChEBI" id="CHEBI:29035"/>
    </ligand>
</feature>
<evidence type="ECO:0000256" key="10">
    <source>
        <dbReference type="ARBA" id="ARBA00060766"/>
    </source>
</evidence>
<protein>
    <recommendedName>
        <fullName evidence="17">Cellulose synthase-like protein E1</fullName>
    </recommendedName>
</protein>
<accession>A0A4S4E9H1</accession>
<feature type="active site" evidence="11">
    <location>
        <position position="151"/>
    </location>
</feature>
<sequence>MRGKEERENMRSDDGYLPLFETRRERVRVMAYRVFATTVFVGIALIWVYRGSHIPGAGEDGRLGWIGMFGAELWFGLYWVLTQSLRWNRTFRFTFKDRLSKRYENELPKVDIFVCTADPSIEPPMMVINTVLSVMAYDYPPEKMSVYLSDDGGSDLTYYALLEASFFSKHWIPYCKKFKVEPRSPAAYFLSHHHHQSDESQDLASIKKLYEDMEDRITNAVKLERIPENIRLKHKGFSQWNSFSSRKDHDTIIQILIGGRDMAAKDVEGCTLPTLVYLAREKRPQHPHNFKAGAMNALIRVSSEISKGQIILNVDCDMYSNNSHSVRDALCFFMDEEKGHEIAFVQFPQNFDNVTKNEIYASSFRVMSDVEFPGLDGHGGPLYIGTGCFHRRDILCGAKFSKESRIQWRRENVGNVEESVGELEERVKGLASCGFEDNTQWGREVSLSLSLSLTHTHTQKGYLKHEFLPKMGLKYGCPVEDVITGLSIQCKGWKSIFYNPARKGFLGVAPTSLDQTLVQHKRWSEGDLQILLSKYSPAWYGLGKLSPCLQMGYITYCLWAPNCFATLYYSFVPSLYLLRGIPLFPQVSNPWFIPFAYVIIAQYTHSLVEFLQCSGTVLGWWNNQRIWLYKRTTSYLFAFLDTMLLLAGFSETTFIVTNKVSDPDVSQRYEQELMEFGSAAPMFSILATLAMLNLIIFVVSVVKRSVFGIMDMQIVLCGVLVLINLPVYKALFLRKDKGKLPSSVAAKSVLLGLFVCTCFVFLF</sequence>
<feature type="binding site" evidence="12">
    <location>
        <position position="122"/>
    </location>
    <ligand>
        <name>UDP-alpha-D-glucose</name>
        <dbReference type="ChEBI" id="CHEBI:58885"/>
    </ligand>
</feature>
<feature type="binding site" evidence="13">
    <location>
        <position position="291"/>
    </location>
    <ligand>
        <name>Mn(2+)</name>
        <dbReference type="ChEBI" id="CHEBI:29035"/>
    </ligand>
</feature>
<keyword evidence="2" id="KW-0328">Glycosyltransferase</keyword>
<feature type="transmembrane region" description="Helical" evidence="14">
    <location>
        <begin position="553"/>
        <end position="571"/>
    </location>
</feature>
<proteinExistence type="inferred from homology"/>
<comment type="subcellular location">
    <subcellularLocation>
        <location evidence="1">Golgi apparatus membrane</location>
        <topology evidence="1">Multi-pass membrane protein</topology>
    </subcellularLocation>
</comment>
<dbReference type="GO" id="GO:0030244">
    <property type="term" value="P:cellulose biosynthetic process"/>
    <property type="evidence" value="ECO:0007669"/>
    <property type="project" value="InterPro"/>
</dbReference>
<dbReference type="PANTHER" id="PTHR13301">
    <property type="entry name" value="X-BOX TRANSCRIPTION FACTOR-RELATED"/>
    <property type="match status" value="1"/>
</dbReference>
<evidence type="ECO:0000256" key="13">
    <source>
        <dbReference type="PIRSR" id="PIRSR605150-3"/>
    </source>
</evidence>
<keyword evidence="4 14" id="KW-0812">Transmembrane</keyword>
<organism evidence="15 16">
    <name type="scientific">Camellia sinensis var. sinensis</name>
    <name type="common">China tea</name>
    <dbReference type="NCBI Taxonomy" id="542762"/>
    <lineage>
        <taxon>Eukaryota</taxon>
        <taxon>Viridiplantae</taxon>
        <taxon>Streptophyta</taxon>
        <taxon>Embryophyta</taxon>
        <taxon>Tracheophyta</taxon>
        <taxon>Spermatophyta</taxon>
        <taxon>Magnoliopsida</taxon>
        <taxon>eudicotyledons</taxon>
        <taxon>Gunneridae</taxon>
        <taxon>Pentapetalae</taxon>
        <taxon>asterids</taxon>
        <taxon>Ericales</taxon>
        <taxon>Theaceae</taxon>
        <taxon>Camellia</taxon>
    </lineage>
</organism>
<comment type="function">
    <text evidence="9">Thought to be a Golgi-localized beta-glycan synthase that polymerize the backbones of noncellulosic polysaccharides (hemicelluloses) of plant cell wall.</text>
</comment>
<reference evidence="15 16" key="1">
    <citation type="journal article" date="2018" name="Proc. Natl. Acad. Sci. U.S.A.">
        <title>Draft genome sequence of Camellia sinensis var. sinensis provides insights into the evolution of the tea genome and tea quality.</title>
        <authorList>
            <person name="Wei C."/>
            <person name="Yang H."/>
            <person name="Wang S."/>
            <person name="Zhao J."/>
            <person name="Liu C."/>
            <person name="Gao L."/>
            <person name="Xia E."/>
            <person name="Lu Y."/>
            <person name="Tai Y."/>
            <person name="She G."/>
            <person name="Sun J."/>
            <person name="Cao H."/>
            <person name="Tong W."/>
            <person name="Gao Q."/>
            <person name="Li Y."/>
            <person name="Deng W."/>
            <person name="Jiang X."/>
            <person name="Wang W."/>
            <person name="Chen Q."/>
            <person name="Zhang S."/>
            <person name="Li H."/>
            <person name="Wu J."/>
            <person name="Wang P."/>
            <person name="Li P."/>
            <person name="Shi C."/>
            <person name="Zheng F."/>
            <person name="Jian J."/>
            <person name="Huang B."/>
            <person name="Shan D."/>
            <person name="Shi M."/>
            <person name="Fang C."/>
            <person name="Yue Y."/>
            <person name="Li F."/>
            <person name="Li D."/>
            <person name="Wei S."/>
            <person name="Han B."/>
            <person name="Jiang C."/>
            <person name="Yin Y."/>
            <person name="Xia T."/>
            <person name="Zhang Z."/>
            <person name="Bennetzen J.L."/>
            <person name="Zhao S."/>
            <person name="Wan X."/>
        </authorList>
    </citation>
    <scope>NUCLEOTIDE SEQUENCE [LARGE SCALE GENOMIC DNA]</scope>
    <source>
        <strain evidence="16">cv. Shuchazao</strain>
        <tissue evidence="15">Leaf</tissue>
    </source>
</reference>
<dbReference type="EMBL" id="SDRB02006355">
    <property type="protein sequence ID" value="THG12778.1"/>
    <property type="molecule type" value="Genomic_DNA"/>
</dbReference>
<keyword evidence="6" id="KW-0333">Golgi apparatus</keyword>
<feature type="transmembrane region" description="Helical" evidence="14">
    <location>
        <begin position="744"/>
        <end position="762"/>
    </location>
</feature>
<evidence type="ECO:0000256" key="14">
    <source>
        <dbReference type="SAM" id="Phobius"/>
    </source>
</evidence>
<evidence type="ECO:0000256" key="5">
    <source>
        <dbReference type="ARBA" id="ARBA00022989"/>
    </source>
</evidence>
<dbReference type="FunFam" id="3.90.550.10:FF:000138">
    <property type="entry name" value="Cellulose synthase isolog"/>
    <property type="match status" value="1"/>
</dbReference>
<evidence type="ECO:0000256" key="6">
    <source>
        <dbReference type="ARBA" id="ARBA00023034"/>
    </source>
</evidence>
<evidence type="ECO:0000256" key="12">
    <source>
        <dbReference type="PIRSR" id="PIRSR605150-2"/>
    </source>
</evidence>
<evidence type="ECO:0000256" key="1">
    <source>
        <dbReference type="ARBA" id="ARBA00004653"/>
    </source>
</evidence>